<keyword evidence="5 7" id="KW-0234">DNA repair</keyword>
<evidence type="ECO:0000259" key="8">
    <source>
        <dbReference type="SMART" id="SM00532"/>
    </source>
</evidence>
<dbReference type="HAMAP" id="MF_01587">
    <property type="entry name" value="DNA_ligase_B"/>
    <property type="match status" value="1"/>
</dbReference>
<dbReference type="RefSeq" id="WP_025382014.1">
    <property type="nucleotide sequence ID" value="NZ_CABIHS010000229.1"/>
</dbReference>
<dbReference type="InterPro" id="IPR010994">
    <property type="entry name" value="RuvA_2-like"/>
</dbReference>
<dbReference type="InterPro" id="IPR013840">
    <property type="entry name" value="DNAligase_N"/>
</dbReference>
<evidence type="ECO:0000256" key="5">
    <source>
        <dbReference type="ARBA" id="ARBA00023204"/>
    </source>
</evidence>
<keyword evidence="2 7" id="KW-0235">DNA replication</keyword>
<evidence type="ECO:0000313" key="12">
    <source>
        <dbReference type="Proteomes" id="UP000038204"/>
    </source>
</evidence>
<comment type="catalytic activity">
    <reaction evidence="6 7">
        <text>NAD(+) + (deoxyribonucleotide)n-3'-hydroxyl + 5'-phospho-(deoxyribonucleotide)m = (deoxyribonucleotide)n+m + AMP + beta-nicotinamide D-nucleotide.</text>
        <dbReference type="EC" id="6.5.1.2"/>
    </reaction>
</comment>
<evidence type="ECO:0000256" key="7">
    <source>
        <dbReference type="HAMAP-Rule" id="MF_01587"/>
    </source>
</evidence>
<dbReference type="Proteomes" id="UP000019439">
    <property type="component" value="Chromosome"/>
</dbReference>
<keyword evidence="4 7" id="KW-0520">NAD</keyword>
<dbReference type="Proteomes" id="UP000038204">
    <property type="component" value="Unassembled WGS sequence"/>
</dbReference>
<reference evidence="10 12" key="2">
    <citation type="submission" date="2015-03" db="EMBL/GenBank/DDBJ databases">
        <authorList>
            <person name="Murphy D."/>
        </authorList>
    </citation>
    <scope>NUCLEOTIDE SEQUENCE [LARGE SCALE GENOMIC DNA]</scope>
    <source>
        <strain evidence="10 12">Y233</strain>
    </source>
</reference>
<dbReference type="PANTHER" id="PTHR47810:SF1">
    <property type="entry name" value="DNA LIGASE B"/>
    <property type="match status" value="1"/>
</dbReference>
<dbReference type="EMBL" id="CP007230">
    <property type="protein sequence ID" value="AHK19271.1"/>
    <property type="molecule type" value="Genomic_DNA"/>
</dbReference>
<dbReference type="PATRIC" id="fig|367190.3.peg.1560"/>
<dbReference type="GO" id="GO:0003911">
    <property type="term" value="F:DNA ligase (NAD+) activity"/>
    <property type="evidence" value="ECO:0007669"/>
    <property type="project" value="UniProtKB-UniRule"/>
</dbReference>
<dbReference type="Gene3D" id="1.10.287.610">
    <property type="entry name" value="Helix hairpin bin"/>
    <property type="match status" value="1"/>
</dbReference>
<dbReference type="GO" id="GO:0006260">
    <property type="term" value="P:DNA replication"/>
    <property type="evidence" value="ECO:0007669"/>
    <property type="project" value="UniProtKB-KW"/>
</dbReference>
<protein>
    <recommendedName>
        <fullName evidence="7">DNA ligase B</fullName>
        <ecNumber evidence="7">6.5.1.2</ecNumber>
    </recommendedName>
    <alternativeName>
        <fullName evidence="7">Polydeoxyribonucleotide synthase [NAD(+)] B</fullName>
    </alternativeName>
</protein>
<dbReference type="Gene3D" id="2.40.50.140">
    <property type="entry name" value="Nucleic acid-binding proteins"/>
    <property type="match status" value="1"/>
</dbReference>
<dbReference type="NCBIfam" id="NF005987">
    <property type="entry name" value="PRK08097.1"/>
    <property type="match status" value="1"/>
</dbReference>
<dbReference type="PANTHER" id="PTHR47810">
    <property type="entry name" value="DNA LIGASE"/>
    <property type="match status" value="1"/>
</dbReference>
<accession>A0A0T9P9K6</accession>
<keyword evidence="1 7" id="KW-0436">Ligase</keyword>
<gene>
    <name evidence="7 10" type="primary">ligB</name>
    <name evidence="9" type="synonym">yicF</name>
    <name evidence="9" type="ORF">BF17_08055</name>
    <name evidence="10" type="ORF">ERS008667_00840</name>
</gene>
<dbReference type="SUPFAM" id="SSF50249">
    <property type="entry name" value="Nucleic acid-binding proteins"/>
    <property type="match status" value="1"/>
</dbReference>
<organism evidence="10 12">
    <name type="scientific">Yersinia similis</name>
    <dbReference type="NCBI Taxonomy" id="367190"/>
    <lineage>
        <taxon>Bacteria</taxon>
        <taxon>Pseudomonadati</taxon>
        <taxon>Pseudomonadota</taxon>
        <taxon>Gammaproteobacteria</taxon>
        <taxon>Enterobacterales</taxon>
        <taxon>Yersiniaceae</taxon>
        <taxon>Yersinia</taxon>
    </lineage>
</organism>
<evidence type="ECO:0000313" key="9">
    <source>
        <dbReference type="EMBL" id="AHK19271.1"/>
    </source>
</evidence>
<keyword evidence="11" id="KW-1185">Reference proteome</keyword>
<dbReference type="GeneID" id="96663513"/>
<dbReference type="Pfam" id="PF01653">
    <property type="entry name" value="DNA_ligase_aden"/>
    <property type="match status" value="1"/>
</dbReference>
<comment type="function">
    <text evidence="7">Catalyzes the formation of phosphodiester linkages between 5'-phosphoryl and 3'-hydroxyl groups in double-stranded DNA using NAD as a coenzyme and as the energy source for the reaction.</text>
</comment>
<dbReference type="FunFam" id="2.40.50.140:FF:000139">
    <property type="entry name" value="DNA ligase B"/>
    <property type="match status" value="1"/>
</dbReference>
<evidence type="ECO:0000256" key="4">
    <source>
        <dbReference type="ARBA" id="ARBA00023027"/>
    </source>
</evidence>
<dbReference type="SUPFAM" id="SSF56091">
    <property type="entry name" value="DNA ligase/mRNA capping enzyme, catalytic domain"/>
    <property type="match status" value="1"/>
</dbReference>
<name>A0A0T9P9K6_9GAMM</name>
<evidence type="ECO:0000313" key="10">
    <source>
        <dbReference type="EMBL" id="CNH52949.1"/>
    </source>
</evidence>
<dbReference type="EMBL" id="CQBK01000005">
    <property type="protein sequence ID" value="CNH52949.1"/>
    <property type="molecule type" value="Genomic_DNA"/>
</dbReference>
<dbReference type="InterPro" id="IPR013839">
    <property type="entry name" value="DNAligase_adenylation"/>
</dbReference>
<dbReference type="InterPro" id="IPR020923">
    <property type="entry name" value="DNA_ligase_B"/>
</dbReference>
<evidence type="ECO:0000256" key="1">
    <source>
        <dbReference type="ARBA" id="ARBA00022598"/>
    </source>
</evidence>
<dbReference type="GO" id="GO:0006281">
    <property type="term" value="P:DNA repair"/>
    <property type="evidence" value="ECO:0007669"/>
    <property type="project" value="UniProtKB-KW"/>
</dbReference>
<evidence type="ECO:0000256" key="6">
    <source>
        <dbReference type="ARBA" id="ARBA00034005"/>
    </source>
</evidence>
<dbReference type="InterPro" id="IPR012340">
    <property type="entry name" value="NA-bd_OB-fold"/>
</dbReference>
<evidence type="ECO:0000256" key="2">
    <source>
        <dbReference type="ARBA" id="ARBA00022705"/>
    </source>
</evidence>
<dbReference type="Gene3D" id="1.10.150.20">
    <property type="entry name" value="5' to 3' exonuclease, C-terminal subdomain"/>
    <property type="match status" value="1"/>
</dbReference>
<sequence length="567" mass="63597">MNILNLKIIIILLISNIIVMGGAWATSTCPDWPATRIAVEINALEQQLDKWSVAYHQQGHSLVTDDIYDQLQDKLRVWQSCRGLPDKKESQPIPGKGQFLHPVAHTGLKKLKDETALTGWMAGRQNLWVQPKVDGVAVTLVYHEGRLVQLLSRGNGVKGQNWTEKAPFISAIPQYIANAPALLTLQGELFLLMDGHQQAKSGGMNARSTVAGALMRKSPSPLLAQIGVFIWAWPDGPKTMKEKVTLLQVMGFPFTAKYSEPVMSHLDVVQWRQFWFQAPLPFVTDGVVVRQEEEPAGRYWQATPGQWSMAWKYPPLQHIAEVKDIHFTIGRTGKGTVILEVLPIKIDDKWIRRVNIGSVTRWKEWDITPGDHITLALAGHGIPRLDNVVWRVHQRNTITAPDWDKFHQLSCFQRLPHGCGPQFLSRLIWLSGPGGLDIDGIGGGFWQELMHHGLINDLAGWLLLTPEQIAGIPGIGNARAEKIYQQFQQAKQQPFSRWLLALGFPQVVSVDSQWQAVLRRSLSDWATMAGVGQVRAKQIKHFLDHPDVQALADFLSTQKIVGFEPTE</sequence>
<reference evidence="9 11" key="1">
    <citation type="journal article" date="2014" name="Genome Announc.">
        <title>Genome Sequence of Yersinia similis Y228T, a Member of the Yersinia pseudotuberculosis Complex.</title>
        <authorList>
            <person name="Sprague L.D."/>
            <person name="Neubauer H."/>
        </authorList>
    </citation>
    <scope>NUCLEOTIDE SEQUENCE [LARGE SCALE GENOMIC DNA]</scope>
    <source>
        <strain evidence="9 11">228</strain>
    </source>
</reference>
<dbReference type="SUPFAM" id="SSF47781">
    <property type="entry name" value="RuvA domain 2-like"/>
    <property type="match status" value="1"/>
</dbReference>
<evidence type="ECO:0000256" key="3">
    <source>
        <dbReference type="ARBA" id="ARBA00022763"/>
    </source>
</evidence>
<comment type="similarity">
    <text evidence="7">Belongs to the NAD-dependent DNA ligase family. LigB subfamily.</text>
</comment>
<dbReference type="AlphaFoldDB" id="A0A0T9P9K6"/>
<dbReference type="KEGG" id="ysi:BF17_08055"/>
<dbReference type="InterPro" id="IPR050326">
    <property type="entry name" value="NAD_dep_DNA_ligaseB"/>
</dbReference>
<dbReference type="EC" id="6.5.1.2" evidence="7"/>
<dbReference type="Pfam" id="PF03120">
    <property type="entry name" value="OB_DNA_ligase"/>
    <property type="match status" value="1"/>
</dbReference>
<dbReference type="FunFam" id="3.30.470.30:FF:000007">
    <property type="entry name" value="DNA ligase B"/>
    <property type="match status" value="1"/>
</dbReference>
<feature type="domain" description="NAD-dependent DNA ligase N-terminal" evidence="8">
    <location>
        <begin position="36"/>
        <end position="435"/>
    </location>
</feature>
<proteinExistence type="inferred from homology"/>
<dbReference type="InterPro" id="IPR004150">
    <property type="entry name" value="NAD_DNA_ligase_OB"/>
</dbReference>
<dbReference type="SMART" id="SM00532">
    <property type="entry name" value="LIGANc"/>
    <property type="match status" value="1"/>
</dbReference>
<evidence type="ECO:0000313" key="11">
    <source>
        <dbReference type="Proteomes" id="UP000019439"/>
    </source>
</evidence>
<dbReference type="Gene3D" id="3.30.470.30">
    <property type="entry name" value="DNA ligase/mRNA capping enzyme"/>
    <property type="match status" value="1"/>
</dbReference>
<feature type="active site" description="N6-AMP-lysine intermediate" evidence="7">
    <location>
        <position position="132"/>
    </location>
</feature>
<keyword evidence="3 7" id="KW-0227">DNA damage</keyword>